<evidence type="ECO:0000313" key="2">
    <source>
        <dbReference type="Proteomes" id="UP001054252"/>
    </source>
</evidence>
<gene>
    <name evidence="1" type="ORF">SLEP1_g41871</name>
</gene>
<keyword evidence="2" id="KW-1185">Reference proteome</keyword>
<protein>
    <submittedName>
        <fullName evidence="1">Uncharacterized protein</fullName>
    </submittedName>
</protein>
<proteinExistence type="predicted"/>
<dbReference type="Proteomes" id="UP001054252">
    <property type="component" value="Unassembled WGS sequence"/>
</dbReference>
<sequence length="141" mass="15705">MAQVKPHHHHPLSSISSSFVTGGDGRYLPTVLTVKPSRKLADAKSRSVCRCSWQEVVGVLVFSAIPFTAVKAIANSPLGESLQRRLEEKKKVALQNSSKFRALSEKARNERYYSLLLFANPLTVCLKSKNCNIPKDRNLKL</sequence>
<name>A0AAV5L801_9ROSI</name>
<accession>A0AAV5L801</accession>
<reference evidence="1 2" key="1">
    <citation type="journal article" date="2021" name="Commun. Biol.">
        <title>The genome of Shorea leprosula (Dipterocarpaceae) highlights the ecological relevance of drought in aseasonal tropical rainforests.</title>
        <authorList>
            <person name="Ng K.K.S."/>
            <person name="Kobayashi M.J."/>
            <person name="Fawcett J.A."/>
            <person name="Hatakeyama M."/>
            <person name="Paape T."/>
            <person name="Ng C.H."/>
            <person name="Ang C.C."/>
            <person name="Tnah L.H."/>
            <person name="Lee C.T."/>
            <person name="Nishiyama T."/>
            <person name="Sese J."/>
            <person name="O'Brien M.J."/>
            <person name="Copetti D."/>
            <person name="Mohd Noor M.I."/>
            <person name="Ong R.C."/>
            <person name="Putra M."/>
            <person name="Sireger I.Z."/>
            <person name="Indrioko S."/>
            <person name="Kosugi Y."/>
            <person name="Izuno A."/>
            <person name="Isagi Y."/>
            <person name="Lee S.L."/>
            <person name="Shimizu K.K."/>
        </authorList>
    </citation>
    <scope>NUCLEOTIDE SEQUENCE [LARGE SCALE GENOMIC DNA]</scope>
    <source>
        <strain evidence="1">214</strain>
    </source>
</reference>
<dbReference type="AlphaFoldDB" id="A0AAV5L801"/>
<evidence type="ECO:0000313" key="1">
    <source>
        <dbReference type="EMBL" id="GKV33351.1"/>
    </source>
</evidence>
<dbReference type="EMBL" id="BPVZ01000100">
    <property type="protein sequence ID" value="GKV33351.1"/>
    <property type="molecule type" value="Genomic_DNA"/>
</dbReference>
<comment type="caution">
    <text evidence="1">The sequence shown here is derived from an EMBL/GenBank/DDBJ whole genome shotgun (WGS) entry which is preliminary data.</text>
</comment>
<organism evidence="1 2">
    <name type="scientific">Rubroshorea leprosula</name>
    <dbReference type="NCBI Taxonomy" id="152421"/>
    <lineage>
        <taxon>Eukaryota</taxon>
        <taxon>Viridiplantae</taxon>
        <taxon>Streptophyta</taxon>
        <taxon>Embryophyta</taxon>
        <taxon>Tracheophyta</taxon>
        <taxon>Spermatophyta</taxon>
        <taxon>Magnoliopsida</taxon>
        <taxon>eudicotyledons</taxon>
        <taxon>Gunneridae</taxon>
        <taxon>Pentapetalae</taxon>
        <taxon>rosids</taxon>
        <taxon>malvids</taxon>
        <taxon>Malvales</taxon>
        <taxon>Dipterocarpaceae</taxon>
        <taxon>Rubroshorea</taxon>
    </lineage>
</organism>